<evidence type="ECO:0000313" key="6">
    <source>
        <dbReference type="Proteomes" id="UP000064967"/>
    </source>
</evidence>
<proteinExistence type="predicted"/>
<gene>
    <name evidence="5" type="ORF">AKJ09_04121</name>
</gene>
<dbReference type="STRING" id="1391654.AKJ09_04121"/>
<dbReference type="KEGG" id="llu:AKJ09_04121"/>
<sequence>MRIVADARMRADVLRPWPPLLATAGPGSASAMHAHHAMHLIVARSGTLRVRQGKARAKARSAAGILTSPDVPHAIDASGVEVVLVFVDPESDVGERLLATFDDPLRLVTEGERDALLSDLPRGATPDAIMIWAEGAMARFAGAPQTKRRMHPRVKTLLARLRTMPLDADTTLPALAASAGLSESRLLHVFRESVGIPIRPYLLWLKVQRAVTSFAAGKSLTQAAHDAGFADAAHMSRTFRRMFGMPASELKKGVVSAAR</sequence>
<dbReference type="InterPro" id="IPR009057">
    <property type="entry name" value="Homeodomain-like_sf"/>
</dbReference>
<keyword evidence="1" id="KW-0805">Transcription regulation</keyword>
<dbReference type="AlphaFoldDB" id="A0A0K1PV99"/>
<keyword evidence="6" id="KW-1185">Reference proteome</keyword>
<dbReference type="EMBL" id="CP012333">
    <property type="protein sequence ID" value="AKU97457.1"/>
    <property type="molecule type" value="Genomic_DNA"/>
</dbReference>
<evidence type="ECO:0000256" key="2">
    <source>
        <dbReference type="ARBA" id="ARBA00023125"/>
    </source>
</evidence>
<dbReference type="PROSITE" id="PS01124">
    <property type="entry name" value="HTH_ARAC_FAMILY_2"/>
    <property type="match status" value="1"/>
</dbReference>
<keyword evidence="3" id="KW-0804">Transcription</keyword>
<feature type="domain" description="HTH araC/xylS-type" evidence="4">
    <location>
        <begin position="155"/>
        <end position="253"/>
    </location>
</feature>
<organism evidence="5 6">
    <name type="scientific">Labilithrix luteola</name>
    <dbReference type="NCBI Taxonomy" id="1391654"/>
    <lineage>
        <taxon>Bacteria</taxon>
        <taxon>Pseudomonadati</taxon>
        <taxon>Myxococcota</taxon>
        <taxon>Polyangia</taxon>
        <taxon>Polyangiales</taxon>
        <taxon>Labilitrichaceae</taxon>
        <taxon>Labilithrix</taxon>
    </lineage>
</organism>
<name>A0A0K1PV99_9BACT</name>
<evidence type="ECO:0000313" key="5">
    <source>
        <dbReference type="EMBL" id="AKU97457.1"/>
    </source>
</evidence>
<dbReference type="PANTHER" id="PTHR46796">
    <property type="entry name" value="HTH-TYPE TRANSCRIPTIONAL ACTIVATOR RHAS-RELATED"/>
    <property type="match status" value="1"/>
</dbReference>
<dbReference type="Pfam" id="PF12833">
    <property type="entry name" value="HTH_18"/>
    <property type="match status" value="1"/>
</dbReference>
<dbReference type="RefSeq" id="WP_240488518.1">
    <property type="nucleotide sequence ID" value="NZ_CP012333.1"/>
</dbReference>
<dbReference type="Gene3D" id="1.10.10.60">
    <property type="entry name" value="Homeodomain-like"/>
    <property type="match status" value="1"/>
</dbReference>
<dbReference type="InterPro" id="IPR011051">
    <property type="entry name" value="RmlC_Cupin_sf"/>
</dbReference>
<dbReference type="Proteomes" id="UP000064967">
    <property type="component" value="Chromosome"/>
</dbReference>
<dbReference type="SUPFAM" id="SSF46689">
    <property type="entry name" value="Homeodomain-like"/>
    <property type="match status" value="1"/>
</dbReference>
<keyword evidence="2" id="KW-0238">DNA-binding</keyword>
<dbReference type="SMART" id="SM00342">
    <property type="entry name" value="HTH_ARAC"/>
    <property type="match status" value="1"/>
</dbReference>
<protein>
    <submittedName>
        <fullName evidence="5">Transcriptional regulator, AraC family</fullName>
    </submittedName>
</protein>
<evidence type="ECO:0000256" key="1">
    <source>
        <dbReference type="ARBA" id="ARBA00023015"/>
    </source>
</evidence>
<dbReference type="GO" id="GO:0043565">
    <property type="term" value="F:sequence-specific DNA binding"/>
    <property type="evidence" value="ECO:0007669"/>
    <property type="project" value="InterPro"/>
</dbReference>
<evidence type="ECO:0000259" key="4">
    <source>
        <dbReference type="PROSITE" id="PS01124"/>
    </source>
</evidence>
<dbReference type="InterPro" id="IPR018060">
    <property type="entry name" value="HTH_AraC"/>
</dbReference>
<dbReference type="InterPro" id="IPR050204">
    <property type="entry name" value="AraC_XylS_family_regulators"/>
</dbReference>
<dbReference type="Gene3D" id="2.60.120.10">
    <property type="entry name" value="Jelly Rolls"/>
    <property type="match status" value="1"/>
</dbReference>
<dbReference type="InterPro" id="IPR014710">
    <property type="entry name" value="RmlC-like_jellyroll"/>
</dbReference>
<reference evidence="5 6" key="1">
    <citation type="submission" date="2015-08" db="EMBL/GenBank/DDBJ databases">
        <authorList>
            <person name="Babu N.S."/>
            <person name="Beckwith C.J."/>
            <person name="Beseler K.G."/>
            <person name="Brison A."/>
            <person name="Carone J.V."/>
            <person name="Caskin T.P."/>
            <person name="Diamond M."/>
            <person name="Durham M.E."/>
            <person name="Foxe J.M."/>
            <person name="Go M."/>
            <person name="Henderson B.A."/>
            <person name="Jones I.B."/>
            <person name="McGettigan J.A."/>
            <person name="Micheletti S.J."/>
            <person name="Nasrallah M.E."/>
            <person name="Ortiz D."/>
            <person name="Piller C.R."/>
            <person name="Privatt S.R."/>
            <person name="Schneider S.L."/>
            <person name="Sharp S."/>
            <person name="Smith T.C."/>
            <person name="Stanton J.D."/>
            <person name="Ullery H.E."/>
            <person name="Wilson R.J."/>
            <person name="Serrano M.G."/>
            <person name="Buck G."/>
            <person name="Lee V."/>
            <person name="Wang Y."/>
            <person name="Carvalho R."/>
            <person name="Voegtly L."/>
            <person name="Shi R."/>
            <person name="Duckworth R."/>
            <person name="Johnson A."/>
            <person name="Loviza R."/>
            <person name="Walstead R."/>
            <person name="Shah Z."/>
            <person name="Kiflezghi M."/>
            <person name="Wade K."/>
            <person name="Ball S.L."/>
            <person name="Bradley K.W."/>
            <person name="Asai D.J."/>
            <person name="Bowman C.A."/>
            <person name="Russell D.A."/>
            <person name="Pope W.H."/>
            <person name="Jacobs-Sera D."/>
            <person name="Hendrix R.W."/>
            <person name="Hatfull G.F."/>
        </authorList>
    </citation>
    <scope>NUCLEOTIDE SEQUENCE [LARGE SCALE GENOMIC DNA]</scope>
    <source>
        <strain evidence="5 6">DSM 27648</strain>
    </source>
</reference>
<dbReference type="GO" id="GO:0003700">
    <property type="term" value="F:DNA-binding transcription factor activity"/>
    <property type="evidence" value="ECO:0007669"/>
    <property type="project" value="InterPro"/>
</dbReference>
<dbReference type="SUPFAM" id="SSF51182">
    <property type="entry name" value="RmlC-like cupins"/>
    <property type="match status" value="1"/>
</dbReference>
<evidence type="ECO:0000256" key="3">
    <source>
        <dbReference type="ARBA" id="ARBA00023163"/>
    </source>
</evidence>
<accession>A0A0K1PV99</accession>